<keyword evidence="11" id="KW-0547">Nucleotide-binding</keyword>
<dbReference type="EC" id="1.8.1.4" evidence="3 13"/>
<evidence type="ECO:0000256" key="8">
    <source>
        <dbReference type="ARBA" id="ARBA00023027"/>
    </source>
</evidence>
<dbReference type="Proteomes" id="UP000886842">
    <property type="component" value="Unassembled WGS sequence"/>
</dbReference>
<evidence type="ECO:0000256" key="5">
    <source>
        <dbReference type="ARBA" id="ARBA00022630"/>
    </source>
</evidence>
<evidence type="ECO:0000313" key="16">
    <source>
        <dbReference type="EMBL" id="HIT74194.1"/>
    </source>
</evidence>
<dbReference type="InterPro" id="IPR006258">
    <property type="entry name" value="Lipoamide_DH"/>
</dbReference>
<name>A0A9D1KKG4_9ACTN</name>
<keyword evidence="6 11" id="KW-0274">FAD</keyword>
<dbReference type="InterPro" id="IPR016156">
    <property type="entry name" value="FAD/NAD-linked_Rdtase_dimer_sf"/>
</dbReference>
<feature type="active site" description="Proton acceptor" evidence="10">
    <location>
        <position position="461"/>
    </location>
</feature>
<reference evidence="16" key="1">
    <citation type="submission" date="2020-10" db="EMBL/GenBank/DDBJ databases">
        <authorList>
            <person name="Gilroy R."/>
        </authorList>
    </citation>
    <scope>NUCLEOTIDE SEQUENCE</scope>
    <source>
        <strain evidence="16">ChiGjej1B1-24693</strain>
    </source>
</reference>
<dbReference type="GO" id="GO:0005737">
    <property type="term" value="C:cytoplasm"/>
    <property type="evidence" value="ECO:0007669"/>
    <property type="project" value="UniProtKB-SubCell"/>
</dbReference>
<dbReference type="InterPro" id="IPR023753">
    <property type="entry name" value="FAD/NAD-binding_dom"/>
</dbReference>
<proteinExistence type="inferred from homology"/>
<comment type="cofactor">
    <cofactor evidence="11 13">
        <name>FAD</name>
        <dbReference type="ChEBI" id="CHEBI:57692"/>
    </cofactor>
    <text evidence="11 13">Binds 1 FAD per subunit.</text>
</comment>
<reference evidence="16" key="2">
    <citation type="journal article" date="2021" name="PeerJ">
        <title>Extensive microbial diversity within the chicken gut microbiome revealed by metagenomics and culture.</title>
        <authorList>
            <person name="Gilroy R."/>
            <person name="Ravi A."/>
            <person name="Getino M."/>
            <person name="Pursley I."/>
            <person name="Horton D.L."/>
            <person name="Alikhan N.F."/>
            <person name="Baker D."/>
            <person name="Gharbi K."/>
            <person name="Hall N."/>
            <person name="Watson M."/>
            <person name="Adriaenssens E.M."/>
            <person name="Foster-Nyarko E."/>
            <person name="Jarju S."/>
            <person name="Secka A."/>
            <person name="Antonio M."/>
            <person name="Oren A."/>
            <person name="Chaudhuri R.R."/>
            <person name="La Ragione R."/>
            <person name="Hildebrand F."/>
            <person name="Pallen M.J."/>
        </authorList>
    </citation>
    <scope>NUCLEOTIDE SEQUENCE</scope>
    <source>
        <strain evidence="16">ChiGjej1B1-24693</strain>
    </source>
</reference>
<evidence type="ECO:0000256" key="1">
    <source>
        <dbReference type="ARBA" id="ARBA00004496"/>
    </source>
</evidence>
<feature type="binding site" evidence="11">
    <location>
        <position position="64"/>
    </location>
    <ligand>
        <name>FAD</name>
        <dbReference type="ChEBI" id="CHEBI:57692"/>
    </ligand>
</feature>
<comment type="caution">
    <text evidence="16">The sequence shown here is derived from an EMBL/GenBank/DDBJ whole genome shotgun (WGS) entry which is preliminary data.</text>
</comment>
<keyword evidence="8 11" id="KW-0520">NAD</keyword>
<comment type="miscellaneous">
    <text evidence="13">The active site is a redox-active disulfide bond.</text>
</comment>
<dbReference type="AlphaFoldDB" id="A0A9D1KKG4"/>
<evidence type="ECO:0000313" key="17">
    <source>
        <dbReference type="Proteomes" id="UP000886842"/>
    </source>
</evidence>
<evidence type="ECO:0000256" key="4">
    <source>
        <dbReference type="ARBA" id="ARBA00016961"/>
    </source>
</evidence>
<evidence type="ECO:0000259" key="15">
    <source>
        <dbReference type="Pfam" id="PF07992"/>
    </source>
</evidence>
<dbReference type="GO" id="GO:0004148">
    <property type="term" value="F:dihydrolipoyl dehydrogenase (NADH) activity"/>
    <property type="evidence" value="ECO:0007669"/>
    <property type="project" value="UniProtKB-EC"/>
</dbReference>
<feature type="binding site" evidence="11">
    <location>
        <position position="327"/>
    </location>
    <ligand>
        <name>FAD</name>
        <dbReference type="ChEBI" id="CHEBI:57692"/>
    </ligand>
</feature>
<dbReference type="Gene3D" id="3.50.50.60">
    <property type="entry name" value="FAD/NAD(P)-binding domain"/>
    <property type="match status" value="2"/>
</dbReference>
<evidence type="ECO:0000256" key="6">
    <source>
        <dbReference type="ARBA" id="ARBA00022827"/>
    </source>
</evidence>
<dbReference type="NCBIfam" id="TIGR01350">
    <property type="entry name" value="lipoamide_DH"/>
    <property type="match status" value="1"/>
</dbReference>
<dbReference type="InterPro" id="IPR001100">
    <property type="entry name" value="Pyr_nuc-diS_OxRdtase"/>
</dbReference>
<dbReference type="PIRSF" id="PIRSF000350">
    <property type="entry name" value="Mercury_reductase_MerA"/>
    <property type="match status" value="1"/>
</dbReference>
<evidence type="ECO:0000256" key="7">
    <source>
        <dbReference type="ARBA" id="ARBA00023002"/>
    </source>
</evidence>
<evidence type="ECO:0000256" key="13">
    <source>
        <dbReference type="RuleBase" id="RU003692"/>
    </source>
</evidence>
<dbReference type="Pfam" id="PF02852">
    <property type="entry name" value="Pyr_redox_dim"/>
    <property type="match status" value="1"/>
</dbReference>
<dbReference type="SUPFAM" id="SSF51905">
    <property type="entry name" value="FAD/NAD(P)-binding domain"/>
    <property type="match status" value="1"/>
</dbReference>
<dbReference type="InterPro" id="IPR050151">
    <property type="entry name" value="Class-I_Pyr_Nuc-Dis_Oxidored"/>
</dbReference>
<comment type="catalytic activity">
    <reaction evidence="9 13">
        <text>N(6)-[(R)-dihydrolipoyl]-L-lysyl-[protein] + NAD(+) = N(6)-[(R)-lipoyl]-L-lysyl-[protein] + NADH + H(+)</text>
        <dbReference type="Rhea" id="RHEA:15045"/>
        <dbReference type="Rhea" id="RHEA-COMP:10474"/>
        <dbReference type="Rhea" id="RHEA-COMP:10475"/>
        <dbReference type="ChEBI" id="CHEBI:15378"/>
        <dbReference type="ChEBI" id="CHEBI:57540"/>
        <dbReference type="ChEBI" id="CHEBI:57945"/>
        <dbReference type="ChEBI" id="CHEBI:83099"/>
        <dbReference type="ChEBI" id="CHEBI:83100"/>
        <dbReference type="EC" id="1.8.1.4"/>
    </reaction>
</comment>
<dbReference type="InterPro" id="IPR004099">
    <property type="entry name" value="Pyr_nucl-diS_OxRdtase_dimer"/>
</dbReference>
<dbReference type="GO" id="GO:0006103">
    <property type="term" value="P:2-oxoglutarate metabolic process"/>
    <property type="evidence" value="ECO:0007669"/>
    <property type="project" value="TreeGrafter"/>
</dbReference>
<keyword evidence="5 13" id="KW-0285">Flavoprotein</keyword>
<keyword evidence="7 13" id="KW-0560">Oxidoreductase</keyword>
<dbReference type="Gene3D" id="3.30.390.30">
    <property type="match status" value="1"/>
</dbReference>
<comment type="similarity">
    <text evidence="2 13">Belongs to the class-I pyridine nucleotide-disulfide oxidoreductase family.</text>
</comment>
<feature type="binding site" evidence="11">
    <location>
        <position position="287"/>
    </location>
    <ligand>
        <name>NAD(+)</name>
        <dbReference type="ChEBI" id="CHEBI:57540"/>
    </ligand>
</feature>
<dbReference type="FunFam" id="3.30.390.30:FF:000001">
    <property type="entry name" value="Dihydrolipoyl dehydrogenase"/>
    <property type="match status" value="1"/>
</dbReference>
<dbReference type="GO" id="GO:0050660">
    <property type="term" value="F:flavin adenine dinucleotide binding"/>
    <property type="evidence" value="ECO:0007669"/>
    <property type="project" value="InterPro"/>
</dbReference>
<evidence type="ECO:0000256" key="11">
    <source>
        <dbReference type="PIRSR" id="PIRSR000350-3"/>
    </source>
</evidence>
<feature type="domain" description="Pyridine nucleotide-disulphide oxidoreductase dimerisation" evidence="14">
    <location>
        <begin position="363"/>
        <end position="471"/>
    </location>
</feature>
<evidence type="ECO:0000256" key="2">
    <source>
        <dbReference type="ARBA" id="ARBA00007532"/>
    </source>
</evidence>
<sequence>MTTNNRARTPLQQQADRFDLIVVGAGPGGYVAAIRAAQHGLRVAVVERGELGGVCSNVGCIPTKAMLHGADVAHEIATAGALGFSVGEVSFDISGLVDHSRQVVDQLTTGIRGLLDANGVEIIVGNATVPQKGRVKVEAAKSFRELHSDHIILATGARPRSIPGVEPDGDRVWTSTEALRPSSLPASLLIIGSGAIGAEFASLYRDLGTEVTLVESLPGILPAEDAEVSAFVAKQFLARGIDVRTSVTVVSVVADPSEETGGVTTTFTTSDGASHSVVTERVLVATGVTPNSEGLGLESLGAKLERGFVKTDQWCRTGVAGLYAIGDLAGGPCLAHKASHEAVLCVDHIVGESGVKPLDRNLVPGCTYSRPQVASIGLTEKQARDTGRELRVGRFDLAGNGKALALGEPVGFVKTVFDAGTGELLGAHLVGPAVTEMVQGFGVAHSLHATADDLAEVIFPHPTVSEAMHESVLDSLDRVIHWPPARTR</sequence>
<dbReference type="Pfam" id="PF07992">
    <property type="entry name" value="Pyr_redox_2"/>
    <property type="match status" value="1"/>
</dbReference>
<dbReference type="PRINTS" id="PR00411">
    <property type="entry name" value="PNDRDTASEI"/>
</dbReference>
<protein>
    <recommendedName>
        <fullName evidence="4 13">Dihydrolipoyl dehydrogenase</fullName>
        <ecNumber evidence="3 13">1.8.1.4</ecNumber>
    </recommendedName>
</protein>
<dbReference type="EMBL" id="DVLP01000038">
    <property type="protein sequence ID" value="HIT74194.1"/>
    <property type="molecule type" value="Genomic_DNA"/>
</dbReference>
<organism evidence="16 17">
    <name type="scientific">Candidatus Avipropionibacterium avicola</name>
    <dbReference type="NCBI Taxonomy" id="2840701"/>
    <lineage>
        <taxon>Bacteria</taxon>
        <taxon>Bacillati</taxon>
        <taxon>Actinomycetota</taxon>
        <taxon>Actinomycetes</taxon>
        <taxon>Propionibacteriales</taxon>
        <taxon>Propionibacteriaceae</taxon>
        <taxon>Propionibacteriaceae incertae sedis</taxon>
        <taxon>Candidatus Avipropionibacterium</taxon>
    </lineage>
</organism>
<evidence type="ECO:0000259" key="14">
    <source>
        <dbReference type="Pfam" id="PF02852"/>
    </source>
</evidence>
<dbReference type="SUPFAM" id="SSF55424">
    <property type="entry name" value="FAD/NAD-linked reductases, dimerisation (C-terminal) domain"/>
    <property type="match status" value="1"/>
</dbReference>
<dbReference type="PANTHER" id="PTHR22912:SF217">
    <property type="entry name" value="DIHYDROLIPOYL DEHYDROGENASE"/>
    <property type="match status" value="1"/>
</dbReference>
<keyword evidence="13" id="KW-0676">Redox-active center</keyword>
<evidence type="ECO:0000256" key="10">
    <source>
        <dbReference type="PIRSR" id="PIRSR000350-2"/>
    </source>
</evidence>
<feature type="domain" description="FAD/NAD(P)-binding" evidence="15">
    <location>
        <begin position="18"/>
        <end position="342"/>
    </location>
</feature>
<gene>
    <name evidence="16" type="primary">lpdA</name>
    <name evidence="16" type="ORF">IAA98_01240</name>
</gene>
<accession>A0A9D1KKG4</accession>
<feature type="binding site" evidence="11">
    <location>
        <position position="215"/>
    </location>
    <ligand>
        <name>NAD(+)</name>
        <dbReference type="ChEBI" id="CHEBI:57540"/>
    </ligand>
</feature>
<feature type="binding site" evidence="11">
    <location>
        <begin position="192"/>
        <end position="199"/>
    </location>
    <ligand>
        <name>NAD(+)</name>
        <dbReference type="ChEBI" id="CHEBI:57540"/>
    </ligand>
</feature>
<evidence type="ECO:0000256" key="3">
    <source>
        <dbReference type="ARBA" id="ARBA00012608"/>
    </source>
</evidence>
<feature type="disulfide bond" description="Redox-active" evidence="12">
    <location>
        <begin position="55"/>
        <end position="60"/>
    </location>
</feature>
<dbReference type="InterPro" id="IPR036188">
    <property type="entry name" value="FAD/NAD-bd_sf"/>
</dbReference>
<evidence type="ECO:0000256" key="12">
    <source>
        <dbReference type="PIRSR" id="PIRSR000350-4"/>
    </source>
</evidence>
<evidence type="ECO:0000256" key="9">
    <source>
        <dbReference type="ARBA" id="ARBA00049187"/>
    </source>
</evidence>
<comment type="subcellular location">
    <subcellularLocation>
        <location evidence="1">Cytoplasm</location>
    </subcellularLocation>
</comment>
<dbReference type="PANTHER" id="PTHR22912">
    <property type="entry name" value="DISULFIDE OXIDOREDUCTASE"/>
    <property type="match status" value="1"/>
</dbReference>
<dbReference type="PRINTS" id="PR00368">
    <property type="entry name" value="FADPNR"/>
</dbReference>